<feature type="compositionally biased region" description="Pro residues" evidence="1">
    <location>
        <begin position="65"/>
        <end position="77"/>
    </location>
</feature>
<evidence type="ECO:0000256" key="1">
    <source>
        <dbReference type="SAM" id="MobiDB-lite"/>
    </source>
</evidence>
<dbReference type="InterPro" id="IPR052179">
    <property type="entry name" value="DD-CPase-like"/>
</dbReference>
<sequence>MRRKIIGLTLAIGLTGALIGVLGTTGVWQNAAEWAGLDAAASTTTSRTSPPAETSVEVVAVPTNPARPPNTPGPQPEPKLDPNGKPICAVDPSYFDKKVDGLKDAAEAAWKHVRQVAWEAGLTLCVHDGKRSTAAQQAEFDAAVALHGSVAKAKQFVLPPGKSLHVQGLAVDVQPRPSAAWLERTKGEFGWCRRYANEPWHFEFDARYKTQGCPELLPHP</sequence>
<evidence type="ECO:0000313" key="4">
    <source>
        <dbReference type="Proteomes" id="UP000533598"/>
    </source>
</evidence>
<comment type="caution">
    <text evidence="3">The sequence shown here is derived from an EMBL/GenBank/DDBJ whole genome shotgun (WGS) entry which is preliminary data.</text>
</comment>
<feature type="domain" description="D-alanyl-D-alanine carboxypeptidase-like core" evidence="2">
    <location>
        <begin position="102"/>
        <end position="204"/>
    </location>
</feature>
<dbReference type="Gene3D" id="3.30.1380.10">
    <property type="match status" value="1"/>
</dbReference>
<dbReference type="SUPFAM" id="SSF55166">
    <property type="entry name" value="Hedgehog/DD-peptidase"/>
    <property type="match status" value="1"/>
</dbReference>
<dbReference type="GO" id="GO:0008233">
    <property type="term" value="F:peptidase activity"/>
    <property type="evidence" value="ECO:0007669"/>
    <property type="project" value="InterPro"/>
</dbReference>
<name>A0A7W7C4S6_9PSEU</name>
<evidence type="ECO:0000259" key="2">
    <source>
        <dbReference type="Pfam" id="PF02557"/>
    </source>
</evidence>
<proteinExistence type="predicted"/>
<accession>A0A7W7C4S6</accession>
<evidence type="ECO:0000313" key="3">
    <source>
        <dbReference type="EMBL" id="MBB4674545.1"/>
    </source>
</evidence>
<organism evidence="3 4">
    <name type="scientific">Crossiella cryophila</name>
    <dbReference type="NCBI Taxonomy" id="43355"/>
    <lineage>
        <taxon>Bacteria</taxon>
        <taxon>Bacillati</taxon>
        <taxon>Actinomycetota</taxon>
        <taxon>Actinomycetes</taxon>
        <taxon>Pseudonocardiales</taxon>
        <taxon>Pseudonocardiaceae</taxon>
        <taxon>Crossiella</taxon>
    </lineage>
</organism>
<dbReference type="RefSeq" id="WP_185000652.1">
    <property type="nucleotide sequence ID" value="NZ_BAAAUI010000003.1"/>
</dbReference>
<dbReference type="EMBL" id="JACHMH010000001">
    <property type="protein sequence ID" value="MBB4674545.1"/>
    <property type="molecule type" value="Genomic_DNA"/>
</dbReference>
<dbReference type="AlphaFoldDB" id="A0A7W7C4S6"/>
<dbReference type="InterPro" id="IPR003709">
    <property type="entry name" value="VanY-like_core_dom"/>
</dbReference>
<keyword evidence="4" id="KW-1185">Reference proteome</keyword>
<dbReference type="InterPro" id="IPR009045">
    <property type="entry name" value="Zn_M74/Hedgehog-like"/>
</dbReference>
<reference evidence="3 4" key="1">
    <citation type="submission" date="2020-08" db="EMBL/GenBank/DDBJ databases">
        <title>Sequencing the genomes of 1000 actinobacteria strains.</title>
        <authorList>
            <person name="Klenk H.-P."/>
        </authorList>
    </citation>
    <scope>NUCLEOTIDE SEQUENCE [LARGE SCALE GENOMIC DNA]</scope>
    <source>
        <strain evidence="3 4">DSM 44230</strain>
    </source>
</reference>
<dbReference type="GO" id="GO:0006508">
    <property type="term" value="P:proteolysis"/>
    <property type="evidence" value="ECO:0007669"/>
    <property type="project" value="InterPro"/>
</dbReference>
<feature type="region of interest" description="Disordered" evidence="1">
    <location>
        <begin position="62"/>
        <end position="84"/>
    </location>
</feature>
<dbReference type="Pfam" id="PF02557">
    <property type="entry name" value="VanY"/>
    <property type="match status" value="1"/>
</dbReference>
<protein>
    <recommendedName>
        <fullName evidence="2">D-alanyl-D-alanine carboxypeptidase-like core domain-containing protein</fullName>
    </recommendedName>
</protein>
<gene>
    <name evidence="3" type="ORF">HNR67_000663</name>
</gene>
<dbReference type="Proteomes" id="UP000533598">
    <property type="component" value="Unassembled WGS sequence"/>
</dbReference>
<dbReference type="PANTHER" id="PTHR34385">
    <property type="entry name" value="D-ALANYL-D-ALANINE CARBOXYPEPTIDASE"/>
    <property type="match status" value="1"/>
</dbReference>
<dbReference type="PANTHER" id="PTHR34385:SF1">
    <property type="entry name" value="PEPTIDOGLYCAN L-ALANYL-D-GLUTAMATE ENDOPEPTIDASE CWLK"/>
    <property type="match status" value="1"/>
</dbReference>